<dbReference type="CDD" id="cd00060">
    <property type="entry name" value="FHA"/>
    <property type="match status" value="1"/>
</dbReference>
<evidence type="ECO:0000256" key="2">
    <source>
        <dbReference type="SAM" id="Phobius"/>
    </source>
</evidence>
<reference evidence="5 6" key="1">
    <citation type="submission" date="2017-10" db="EMBL/GenBank/DDBJ databases">
        <title>Draft genome of Longibacter Salinarum.</title>
        <authorList>
            <person name="Goh K.M."/>
            <person name="Shamsir M.S."/>
            <person name="Lim S.W."/>
        </authorList>
    </citation>
    <scope>NUCLEOTIDE SEQUENCE [LARGE SCALE GENOMIC DNA]</scope>
    <source>
        <strain evidence="5 6">KCTC 52045</strain>
    </source>
</reference>
<feature type="region of interest" description="Disordered" evidence="1">
    <location>
        <begin position="182"/>
        <end position="242"/>
    </location>
</feature>
<sequence length="362" mass="39034">MSNRLLHREVIPMKNILWMVALLAFALSIPAQAQEQVTIKQIVENPGKYSDQSVSVSGVVDEHVESSSGSNSTMNYMLRGDTGETLRVRTTDAPPAVTAQVQVTGVVSISPFNQSAFIDEDSREVVSGGSAQSSGQGGVSEELKPGIGFWPIFGLTLLGFAIIAVVGYSIYSSSEEKAKKAADEARKRQEEELKRAASGLNSTDFTATEMGDDEGDAEQRIKSSSSSSGSGSGGPATLKFKAPPKTMKFIPGKLVVAAGPDQGKEFRIAGHPTPEGNVVTMGRAEVEGERAFAHIQLGDTYRTVSRMQAEIVQKDQDIYLKNKSTTNPTMVNGEPVEAEKMVELDDGDMIRMGEMMLRYERD</sequence>
<feature type="signal peptide" evidence="3">
    <location>
        <begin position="1"/>
        <end position="33"/>
    </location>
</feature>
<dbReference type="SMART" id="SM00240">
    <property type="entry name" value="FHA"/>
    <property type="match status" value="1"/>
</dbReference>
<dbReference type="InterPro" id="IPR000253">
    <property type="entry name" value="FHA_dom"/>
</dbReference>
<dbReference type="Proteomes" id="UP000220102">
    <property type="component" value="Unassembled WGS sequence"/>
</dbReference>
<name>A0A2A8CZ52_9BACT</name>
<dbReference type="OrthoDB" id="9816434at2"/>
<feature type="chain" id="PRO_5012179498" description="FHA domain-containing protein" evidence="3">
    <location>
        <begin position="34"/>
        <end position="362"/>
    </location>
</feature>
<keyword evidence="6" id="KW-1185">Reference proteome</keyword>
<evidence type="ECO:0000259" key="4">
    <source>
        <dbReference type="PROSITE" id="PS50006"/>
    </source>
</evidence>
<feature type="compositionally biased region" description="Basic and acidic residues" evidence="1">
    <location>
        <begin position="182"/>
        <end position="195"/>
    </location>
</feature>
<evidence type="ECO:0000256" key="3">
    <source>
        <dbReference type="SAM" id="SignalP"/>
    </source>
</evidence>
<dbReference type="PROSITE" id="PS50006">
    <property type="entry name" value="FHA_DOMAIN"/>
    <property type="match status" value="1"/>
</dbReference>
<gene>
    <name evidence="5" type="ORF">CRI94_08000</name>
</gene>
<feature type="domain" description="FHA" evidence="4">
    <location>
        <begin position="279"/>
        <end position="336"/>
    </location>
</feature>
<evidence type="ECO:0000256" key="1">
    <source>
        <dbReference type="SAM" id="MobiDB-lite"/>
    </source>
</evidence>
<dbReference type="InterPro" id="IPR008984">
    <property type="entry name" value="SMAD_FHA_dom_sf"/>
</dbReference>
<comment type="caution">
    <text evidence="5">The sequence shown here is derived from an EMBL/GenBank/DDBJ whole genome shotgun (WGS) entry which is preliminary data.</text>
</comment>
<evidence type="ECO:0000313" key="6">
    <source>
        <dbReference type="Proteomes" id="UP000220102"/>
    </source>
</evidence>
<dbReference type="AlphaFoldDB" id="A0A2A8CZ52"/>
<keyword evidence="2" id="KW-0812">Transmembrane</keyword>
<keyword evidence="2" id="KW-0472">Membrane</keyword>
<protein>
    <recommendedName>
        <fullName evidence="4">FHA domain-containing protein</fullName>
    </recommendedName>
</protein>
<accession>A0A2A8CZ52</accession>
<dbReference type="EMBL" id="PDEQ01000003">
    <property type="protein sequence ID" value="PEN13982.1"/>
    <property type="molecule type" value="Genomic_DNA"/>
</dbReference>
<dbReference type="Pfam" id="PF00498">
    <property type="entry name" value="FHA"/>
    <property type="match status" value="1"/>
</dbReference>
<feature type="transmembrane region" description="Helical" evidence="2">
    <location>
        <begin position="149"/>
        <end position="171"/>
    </location>
</feature>
<evidence type="ECO:0000313" key="5">
    <source>
        <dbReference type="EMBL" id="PEN13982.1"/>
    </source>
</evidence>
<proteinExistence type="predicted"/>
<dbReference type="Gene3D" id="2.60.200.20">
    <property type="match status" value="1"/>
</dbReference>
<dbReference type="SUPFAM" id="SSF49879">
    <property type="entry name" value="SMAD/FHA domain"/>
    <property type="match status" value="1"/>
</dbReference>
<keyword evidence="3" id="KW-0732">Signal</keyword>
<keyword evidence="2" id="KW-1133">Transmembrane helix</keyword>
<organism evidence="5 6">
    <name type="scientific">Longibacter salinarum</name>
    <dbReference type="NCBI Taxonomy" id="1850348"/>
    <lineage>
        <taxon>Bacteria</taxon>
        <taxon>Pseudomonadati</taxon>
        <taxon>Rhodothermota</taxon>
        <taxon>Rhodothermia</taxon>
        <taxon>Rhodothermales</taxon>
        <taxon>Salisaetaceae</taxon>
        <taxon>Longibacter</taxon>
    </lineage>
</organism>